<evidence type="ECO:0000313" key="2">
    <source>
        <dbReference type="Proteomes" id="UP000287651"/>
    </source>
</evidence>
<name>A0A427B8R4_ENSVE</name>
<comment type="caution">
    <text evidence="1">The sequence shown here is derived from an EMBL/GenBank/DDBJ whole genome shotgun (WGS) entry which is preliminary data.</text>
</comment>
<protein>
    <submittedName>
        <fullName evidence="1">Uncharacterized protein</fullName>
    </submittedName>
</protein>
<dbReference type="AlphaFoldDB" id="A0A427B8R4"/>
<proteinExistence type="predicted"/>
<organism evidence="1 2">
    <name type="scientific">Ensete ventricosum</name>
    <name type="common">Abyssinian banana</name>
    <name type="synonym">Musa ensete</name>
    <dbReference type="NCBI Taxonomy" id="4639"/>
    <lineage>
        <taxon>Eukaryota</taxon>
        <taxon>Viridiplantae</taxon>
        <taxon>Streptophyta</taxon>
        <taxon>Embryophyta</taxon>
        <taxon>Tracheophyta</taxon>
        <taxon>Spermatophyta</taxon>
        <taxon>Magnoliopsida</taxon>
        <taxon>Liliopsida</taxon>
        <taxon>Zingiberales</taxon>
        <taxon>Musaceae</taxon>
        <taxon>Ensete</taxon>
    </lineage>
</organism>
<evidence type="ECO:0000313" key="1">
    <source>
        <dbReference type="EMBL" id="RRT84858.1"/>
    </source>
</evidence>
<accession>A0A427B8R4</accession>
<dbReference type="Proteomes" id="UP000287651">
    <property type="component" value="Unassembled WGS sequence"/>
</dbReference>
<reference evidence="1 2" key="1">
    <citation type="journal article" date="2014" name="Agronomy (Basel)">
        <title>A Draft Genome Sequence for Ensete ventricosum, the Drought-Tolerant Tree Against Hunger.</title>
        <authorList>
            <person name="Harrison J."/>
            <person name="Moore K.A."/>
            <person name="Paszkiewicz K."/>
            <person name="Jones T."/>
            <person name="Grant M."/>
            <person name="Ambacheew D."/>
            <person name="Muzemil S."/>
            <person name="Studholme D.J."/>
        </authorList>
    </citation>
    <scope>NUCLEOTIDE SEQUENCE [LARGE SCALE GENOMIC DNA]</scope>
</reference>
<sequence>MELLRLHRRRWVMAVSRIVGPISAKCCYVSERVQDVERQLLHCSLHASASNRSTTGEQGSASTKGERKRRLPLVDVLLADEARVAERRLLDTNQAHSCDQCRSQCLVADFGRGVEDDGSKCYGWLQPSIARWGSSDSGGRGERG</sequence>
<gene>
    <name evidence="1" type="ORF">B296_00013027</name>
</gene>
<dbReference type="EMBL" id="AMZH03000219">
    <property type="protein sequence ID" value="RRT84858.1"/>
    <property type="molecule type" value="Genomic_DNA"/>
</dbReference>